<dbReference type="Gene3D" id="3.30.750.24">
    <property type="entry name" value="STAS domain"/>
    <property type="match status" value="1"/>
</dbReference>
<reference evidence="6" key="1">
    <citation type="submission" date="2016-06" db="EMBL/GenBank/DDBJ databases">
        <title>Complete genome sequence of Actinoalloteichus fjordicus DSM 46855 (=ADI127-17), type strain of the new species Actinoalloteichus fjordicus.</title>
        <authorList>
            <person name="Ruckert C."/>
            <person name="Nouioui I."/>
            <person name="Willmese J."/>
            <person name="van Wezel G."/>
            <person name="Klenk H.-P."/>
            <person name="Kalinowski J."/>
            <person name="Zotchev S.B."/>
        </authorList>
    </citation>
    <scope>NUCLEOTIDE SEQUENCE [LARGE SCALE GENOMIC DNA]</scope>
    <source>
        <strain evidence="6">ADI127-7</strain>
    </source>
</reference>
<gene>
    <name evidence="5" type="ORF">UA74_11730</name>
</gene>
<dbReference type="NCBIfam" id="TIGR00377">
    <property type="entry name" value="ant_ant_sig"/>
    <property type="match status" value="1"/>
</dbReference>
<dbReference type="CDD" id="cd07043">
    <property type="entry name" value="STAS_anti-anti-sigma_factors"/>
    <property type="match status" value="1"/>
</dbReference>
<evidence type="ECO:0000313" key="5">
    <source>
        <dbReference type="EMBL" id="APU14406.1"/>
    </source>
</evidence>
<evidence type="ECO:0000256" key="2">
    <source>
        <dbReference type="RuleBase" id="RU003749"/>
    </source>
</evidence>
<evidence type="ECO:0000256" key="1">
    <source>
        <dbReference type="ARBA" id="ARBA00009013"/>
    </source>
</evidence>
<feature type="compositionally biased region" description="Basic and acidic residues" evidence="3">
    <location>
        <begin position="7"/>
        <end position="16"/>
    </location>
</feature>
<organism evidence="5 6">
    <name type="scientific">Actinoalloteichus fjordicus</name>
    <dbReference type="NCBI Taxonomy" id="1612552"/>
    <lineage>
        <taxon>Bacteria</taxon>
        <taxon>Bacillati</taxon>
        <taxon>Actinomycetota</taxon>
        <taxon>Actinomycetes</taxon>
        <taxon>Pseudonocardiales</taxon>
        <taxon>Pseudonocardiaceae</taxon>
        <taxon>Actinoalloteichus</taxon>
    </lineage>
</organism>
<keyword evidence="6" id="KW-1185">Reference proteome</keyword>
<sequence length="154" mass="16144">MTSFENRPSRVSDRESATSAAPPTVSSLDRAERALTLSVEHSPDSTDSATVITLVGEVDMLTAPLLDRALVEQLEDGGDPLIVDLRAVGFLGVTGLAVLADGLTTAEENGVALRLLCAGRPVRRALAATGMDDPKTVYCTLTDALAVPIPREES</sequence>
<dbReference type="KEGG" id="acad:UA74_11730"/>
<evidence type="ECO:0000259" key="4">
    <source>
        <dbReference type="PROSITE" id="PS50801"/>
    </source>
</evidence>
<accession>A0AAC9PS29</accession>
<dbReference type="InterPro" id="IPR003658">
    <property type="entry name" value="Anti-sigma_ant"/>
</dbReference>
<dbReference type="Pfam" id="PF01740">
    <property type="entry name" value="STAS"/>
    <property type="match status" value="1"/>
</dbReference>
<dbReference type="SUPFAM" id="SSF52091">
    <property type="entry name" value="SpoIIaa-like"/>
    <property type="match status" value="1"/>
</dbReference>
<protein>
    <recommendedName>
        <fullName evidence="2">Anti-sigma factor antagonist</fullName>
    </recommendedName>
</protein>
<feature type="domain" description="STAS" evidence="4">
    <location>
        <begin position="39"/>
        <end position="148"/>
    </location>
</feature>
<dbReference type="InterPro" id="IPR036513">
    <property type="entry name" value="STAS_dom_sf"/>
</dbReference>
<dbReference type="Proteomes" id="UP000185511">
    <property type="component" value="Chromosome"/>
</dbReference>
<dbReference type="RefSeq" id="WP_075740294.1">
    <property type="nucleotide sequence ID" value="NZ_CP016076.1"/>
</dbReference>
<dbReference type="AlphaFoldDB" id="A0AAC9PS29"/>
<comment type="similarity">
    <text evidence="1 2">Belongs to the anti-sigma-factor antagonist family.</text>
</comment>
<name>A0AAC9PS29_9PSEU</name>
<dbReference type="EMBL" id="CP016076">
    <property type="protein sequence ID" value="APU14406.1"/>
    <property type="molecule type" value="Genomic_DNA"/>
</dbReference>
<dbReference type="PROSITE" id="PS50801">
    <property type="entry name" value="STAS"/>
    <property type="match status" value="1"/>
</dbReference>
<feature type="region of interest" description="Disordered" evidence="3">
    <location>
        <begin position="1"/>
        <end position="27"/>
    </location>
</feature>
<dbReference type="PANTHER" id="PTHR33495:SF2">
    <property type="entry name" value="ANTI-SIGMA FACTOR ANTAGONIST TM_1081-RELATED"/>
    <property type="match status" value="1"/>
</dbReference>
<evidence type="ECO:0000256" key="3">
    <source>
        <dbReference type="SAM" id="MobiDB-lite"/>
    </source>
</evidence>
<evidence type="ECO:0000313" key="6">
    <source>
        <dbReference type="Proteomes" id="UP000185511"/>
    </source>
</evidence>
<feature type="compositionally biased region" description="Low complexity" evidence="3">
    <location>
        <begin position="17"/>
        <end position="27"/>
    </location>
</feature>
<proteinExistence type="inferred from homology"/>
<dbReference type="InterPro" id="IPR002645">
    <property type="entry name" value="STAS_dom"/>
</dbReference>
<dbReference type="GO" id="GO:0043856">
    <property type="term" value="F:anti-sigma factor antagonist activity"/>
    <property type="evidence" value="ECO:0007669"/>
    <property type="project" value="InterPro"/>
</dbReference>
<dbReference type="PANTHER" id="PTHR33495">
    <property type="entry name" value="ANTI-SIGMA FACTOR ANTAGONIST TM_1081-RELATED-RELATED"/>
    <property type="match status" value="1"/>
</dbReference>